<sequence>MHVLVQEQSPSNQQVKCQHCDTLLSFGSTSDFCCHGCETAYNFIRKLHLDDYYRLLKEKNATPLLGKEARQYDFLDHRDFQESFSEPTSDDRRIAHLYLKNLECYACIWVCEKALKKTHPEVSISLNMAERKAQISFDPKTDTLSSIAGVLDQLGYPVAPDQNFHEDDKTPLIRMGLAFFCLMNIMLLSTIEYLGSDLEGSIFFHLFRYISMGLATLAIAVPGRSFYQNTIQAFKRKTLHLDFPISLALLTSFLYSSYNTMQGSGPVFFDSMVAIIFLLLLGRYIQSQVLKKHHRQMATETFQSKLVRILDSSDSNKFKDTHRLIKGDRIRVMPGDIVPVKGKLLSSEAHINLEFMTGEQNFLAKRKGETLASGSTNLDHPIDLECLEDGTQSDLYQIESGSERLLQQKGQTLVTSEKIARFLILFILIVASMVFIYHLPNWDIAISRTVTTLLIACPCAFGLGAPLIIARALQLGLQQQLLFRNQKGIELLPRIDTFFFDKTGTLTQTACRAELKHHDPAVASITSLAAVLQELKNYSSHHMIQSMSLWASQRSPSGAVISDFKETIGQGVSFTFEGSEVRIGRAEFCKAPSDLDCDFTFVSRDHEIWAQFDLEEALQLGAHELIEGLQKHKKQVHVLSGDREDRVSAINKSLAIESRAGQARLKPQDKMDTIDQNSSLSAMVGNGINDSLAMARSTLSIAVQDSSDQAKACSDILLLSPNLRAIYEGFKIAKACQKAFYRGFSFAITFNILGISLGATGYLSPVVAAILMPISSLTVIYLSTSWEAK</sequence>
<feature type="domain" description="Putative metal-binding" evidence="15">
    <location>
        <begin position="27"/>
        <end position="86"/>
    </location>
</feature>
<dbReference type="CDD" id="cd00371">
    <property type="entry name" value="HMA"/>
    <property type="match status" value="1"/>
</dbReference>
<dbReference type="InterPro" id="IPR001757">
    <property type="entry name" value="P_typ_ATPase"/>
</dbReference>
<evidence type="ECO:0000256" key="1">
    <source>
        <dbReference type="ARBA" id="ARBA00004651"/>
    </source>
</evidence>
<dbReference type="PANTHER" id="PTHR43520:SF5">
    <property type="entry name" value="CATION-TRANSPORTING P-TYPE ATPASE-RELATED"/>
    <property type="match status" value="1"/>
</dbReference>
<evidence type="ECO:0000313" key="16">
    <source>
        <dbReference type="EMBL" id="SMF05950.1"/>
    </source>
</evidence>
<feature type="transmembrane region" description="Helical" evidence="13">
    <location>
        <begin position="739"/>
        <end position="757"/>
    </location>
</feature>
<evidence type="ECO:0000256" key="6">
    <source>
        <dbReference type="ARBA" id="ARBA00022692"/>
    </source>
</evidence>
<protein>
    <submittedName>
        <fullName evidence="16">ATPase, P-type (Transporting), HAD superfamily, subfamily IC</fullName>
    </submittedName>
</protein>
<dbReference type="RefSeq" id="WP_207912206.1">
    <property type="nucleotide sequence ID" value="NZ_SLZT01000004.1"/>
</dbReference>
<keyword evidence="5" id="KW-0597">Phosphoprotein</keyword>
<keyword evidence="17" id="KW-1185">Reference proteome</keyword>
<evidence type="ECO:0000256" key="5">
    <source>
        <dbReference type="ARBA" id="ARBA00022553"/>
    </source>
</evidence>
<dbReference type="Pfam" id="PF00702">
    <property type="entry name" value="Hydrolase"/>
    <property type="match status" value="1"/>
</dbReference>
<feature type="transmembrane region" description="Helical" evidence="13">
    <location>
        <begin position="763"/>
        <end position="782"/>
    </location>
</feature>
<dbReference type="InterPro" id="IPR008250">
    <property type="entry name" value="ATPase_P-typ_transduc_dom_A_sf"/>
</dbReference>
<dbReference type="InterPro" id="IPR036412">
    <property type="entry name" value="HAD-like_sf"/>
</dbReference>
<keyword evidence="6 13" id="KW-0812">Transmembrane</keyword>
<evidence type="ECO:0000256" key="11">
    <source>
        <dbReference type="ARBA" id="ARBA00023065"/>
    </source>
</evidence>
<evidence type="ECO:0000259" key="14">
    <source>
        <dbReference type="Pfam" id="PF00122"/>
    </source>
</evidence>
<proteinExistence type="inferred from homology"/>
<feature type="domain" description="P-type ATPase A" evidence="14">
    <location>
        <begin position="317"/>
        <end position="399"/>
    </location>
</feature>
<dbReference type="Proteomes" id="UP000192907">
    <property type="component" value="Unassembled WGS sequence"/>
</dbReference>
<dbReference type="EMBL" id="FWZT01000004">
    <property type="protein sequence ID" value="SMF05950.1"/>
    <property type="molecule type" value="Genomic_DNA"/>
</dbReference>
<keyword evidence="12 13" id="KW-0472">Membrane</keyword>
<evidence type="ECO:0000256" key="4">
    <source>
        <dbReference type="ARBA" id="ARBA00022475"/>
    </source>
</evidence>
<dbReference type="InterPro" id="IPR023214">
    <property type="entry name" value="HAD_sf"/>
</dbReference>
<evidence type="ECO:0000256" key="8">
    <source>
        <dbReference type="ARBA" id="ARBA00022842"/>
    </source>
</evidence>
<evidence type="ECO:0000313" key="17">
    <source>
        <dbReference type="Proteomes" id="UP000192907"/>
    </source>
</evidence>
<keyword evidence="4" id="KW-1003">Cell membrane</keyword>
<dbReference type="AlphaFoldDB" id="A0A1Y6BIT5"/>
<keyword evidence="9" id="KW-1278">Translocase</keyword>
<keyword evidence="11" id="KW-0406">Ion transport</keyword>
<dbReference type="Gene3D" id="3.40.1110.10">
    <property type="entry name" value="Calcium-transporting ATPase, cytoplasmic domain N"/>
    <property type="match status" value="1"/>
</dbReference>
<evidence type="ECO:0000256" key="3">
    <source>
        <dbReference type="ARBA" id="ARBA00022448"/>
    </source>
</evidence>
<dbReference type="PROSITE" id="PS00154">
    <property type="entry name" value="ATPASE_E1_E2"/>
    <property type="match status" value="1"/>
</dbReference>
<dbReference type="GO" id="GO:0016887">
    <property type="term" value="F:ATP hydrolysis activity"/>
    <property type="evidence" value="ECO:0007669"/>
    <property type="project" value="InterPro"/>
</dbReference>
<evidence type="ECO:0000256" key="10">
    <source>
        <dbReference type="ARBA" id="ARBA00022989"/>
    </source>
</evidence>
<dbReference type="InterPro" id="IPR018303">
    <property type="entry name" value="ATPase_P-typ_P_site"/>
</dbReference>
<dbReference type="GO" id="GO:0005886">
    <property type="term" value="C:plasma membrane"/>
    <property type="evidence" value="ECO:0007669"/>
    <property type="project" value="UniProtKB-SubCell"/>
</dbReference>
<keyword evidence="10 13" id="KW-1133">Transmembrane helix</keyword>
<evidence type="ECO:0000256" key="2">
    <source>
        <dbReference type="ARBA" id="ARBA00006024"/>
    </source>
</evidence>
<dbReference type="InterPro" id="IPR021993">
    <property type="entry name" value="ATPase-cat-bd"/>
</dbReference>
<reference evidence="17" key="1">
    <citation type="submission" date="2017-04" db="EMBL/GenBank/DDBJ databases">
        <authorList>
            <person name="Varghese N."/>
            <person name="Submissions S."/>
        </authorList>
    </citation>
    <scope>NUCLEOTIDE SEQUENCE [LARGE SCALE GENOMIC DNA]</scope>
    <source>
        <strain evidence="17">RKEM611</strain>
    </source>
</reference>
<evidence type="ECO:0000256" key="9">
    <source>
        <dbReference type="ARBA" id="ARBA00022967"/>
    </source>
</evidence>
<name>A0A1Y6BIT5_9BACT</name>
<dbReference type="SUPFAM" id="SSF55008">
    <property type="entry name" value="HMA, heavy metal-associated domain"/>
    <property type="match status" value="1"/>
</dbReference>
<evidence type="ECO:0000259" key="15">
    <source>
        <dbReference type="Pfam" id="PF12156"/>
    </source>
</evidence>
<accession>A0A1Y6BIT5</accession>
<feature type="transmembrane region" description="Helical" evidence="13">
    <location>
        <begin position="206"/>
        <end position="227"/>
    </location>
</feature>
<evidence type="ECO:0000256" key="7">
    <source>
        <dbReference type="ARBA" id="ARBA00022723"/>
    </source>
</evidence>
<dbReference type="InterPro" id="IPR023299">
    <property type="entry name" value="ATPase_P-typ_cyto_dom_N"/>
</dbReference>
<dbReference type="Gene3D" id="2.70.150.10">
    <property type="entry name" value="Calcium-transporting ATPase, cytoplasmic transduction domain A"/>
    <property type="match status" value="1"/>
</dbReference>
<feature type="transmembrane region" description="Helical" evidence="13">
    <location>
        <begin position="419"/>
        <end position="439"/>
    </location>
</feature>
<dbReference type="InterPro" id="IPR036163">
    <property type="entry name" value="HMA_dom_sf"/>
</dbReference>
<dbReference type="STRING" id="1513793.SAMN06296036_104104"/>
<keyword evidence="7" id="KW-0479">Metal-binding</keyword>
<comment type="subcellular location">
    <subcellularLocation>
        <location evidence="1">Cell membrane</location>
        <topology evidence="1">Multi-pass membrane protein</topology>
    </subcellularLocation>
</comment>
<dbReference type="PANTHER" id="PTHR43520">
    <property type="entry name" value="ATP7, ISOFORM B"/>
    <property type="match status" value="1"/>
</dbReference>
<evidence type="ECO:0000256" key="12">
    <source>
        <dbReference type="ARBA" id="ARBA00023136"/>
    </source>
</evidence>
<dbReference type="Pfam" id="PF00122">
    <property type="entry name" value="E1-E2_ATPase"/>
    <property type="match status" value="1"/>
</dbReference>
<keyword evidence="8" id="KW-0460">Magnesium</keyword>
<dbReference type="Gene3D" id="3.30.70.100">
    <property type="match status" value="1"/>
</dbReference>
<dbReference type="SUPFAM" id="SSF81653">
    <property type="entry name" value="Calcium ATPase, transduction domain A"/>
    <property type="match status" value="1"/>
</dbReference>
<feature type="transmembrane region" description="Helical" evidence="13">
    <location>
        <begin position="172"/>
        <end position="194"/>
    </location>
</feature>
<dbReference type="PRINTS" id="PR00119">
    <property type="entry name" value="CATATPASE"/>
</dbReference>
<dbReference type="SUPFAM" id="SSF56784">
    <property type="entry name" value="HAD-like"/>
    <property type="match status" value="1"/>
</dbReference>
<dbReference type="Gene3D" id="3.40.50.1000">
    <property type="entry name" value="HAD superfamily/HAD-like"/>
    <property type="match status" value="1"/>
</dbReference>
<dbReference type="NCBIfam" id="TIGR01494">
    <property type="entry name" value="ATPase_P-type"/>
    <property type="match status" value="1"/>
</dbReference>
<feature type="transmembrane region" description="Helical" evidence="13">
    <location>
        <begin position="239"/>
        <end position="258"/>
    </location>
</feature>
<dbReference type="GO" id="GO:0005507">
    <property type="term" value="F:copper ion binding"/>
    <property type="evidence" value="ECO:0007669"/>
    <property type="project" value="TreeGrafter"/>
</dbReference>
<comment type="similarity">
    <text evidence="2">Belongs to the cation transport ATPase (P-type) (TC 3.A.3) family. Type IB subfamily.</text>
</comment>
<dbReference type="GO" id="GO:0043682">
    <property type="term" value="F:P-type divalent copper transporter activity"/>
    <property type="evidence" value="ECO:0007669"/>
    <property type="project" value="TreeGrafter"/>
</dbReference>
<organism evidence="16 17">
    <name type="scientific">Pseudobacteriovorax antillogorgiicola</name>
    <dbReference type="NCBI Taxonomy" id="1513793"/>
    <lineage>
        <taxon>Bacteria</taxon>
        <taxon>Pseudomonadati</taxon>
        <taxon>Bdellovibrionota</taxon>
        <taxon>Oligoflexia</taxon>
        <taxon>Oligoflexales</taxon>
        <taxon>Pseudobacteriovoracaceae</taxon>
        <taxon>Pseudobacteriovorax</taxon>
    </lineage>
</organism>
<dbReference type="InterPro" id="IPR006121">
    <property type="entry name" value="HMA_dom"/>
</dbReference>
<dbReference type="Pfam" id="PF12156">
    <property type="entry name" value="ATPase-cat_bd"/>
    <property type="match status" value="1"/>
</dbReference>
<dbReference type="GO" id="GO:0005524">
    <property type="term" value="F:ATP binding"/>
    <property type="evidence" value="ECO:0007669"/>
    <property type="project" value="InterPro"/>
</dbReference>
<keyword evidence="3" id="KW-0813">Transport</keyword>
<dbReference type="GO" id="GO:0055070">
    <property type="term" value="P:copper ion homeostasis"/>
    <property type="evidence" value="ECO:0007669"/>
    <property type="project" value="TreeGrafter"/>
</dbReference>
<feature type="transmembrane region" description="Helical" evidence="13">
    <location>
        <begin position="264"/>
        <end position="285"/>
    </location>
</feature>
<dbReference type="InterPro" id="IPR059000">
    <property type="entry name" value="ATPase_P-type_domA"/>
</dbReference>
<feature type="transmembrane region" description="Helical" evidence="13">
    <location>
        <begin position="445"/>
        <end position="469"/>
    </location>
</feature>
<gene>
    <name evidence="16" type="ORF">SAMN06296036_104104</name>
</gene>
<evidence type="ECO:0000256" key="13">
    <source>
        <dbReference type="SAM" id="Phobius"/>
    </source>
</evidence>